<dbReference type="EMBL" id="UOEF01000121">
    <property type="protein sequence ID" value="VAV91368.1"/>
    <property type="molecule type" value="Genomic_DNA"/>
</dbReference>
<proteinExistence type="predicted"/>
<dbReference type="PANTHER" id="PTHR43800:SF1">
    <property type="entry name" value="PEPTIDYL-LYSINE N-ACETYLTRANSFERASE YJAB"/>
    <property type="match status" value="1"/>
</dbReference>
<dbReference type="Pfam" id="PF00583">
    <property type="entry name" value="Acetyltransf_1"/>
    <property type="match status" value="1"/>
</dbReference>
<dbReference type="InterPro" id="IPR016181">
    <property type="entry name" value="Acyl_CoA_acyltransferase"/>
</dbReference>
<evidence type="ECO:0000256" key="1">
    <source>
        <dbReference type="ARBA" id="ARBA00022679"/>
    </source>
</evidence>
<dbReference type="PANTHER" id="PTHR43800">
    <property type="entry name" value="PEPTIDYL-LYSINE N-ACETYLTRANSFERASE YJAB"/>
    <property type="match status" value="1"/>
</dbReference>
<dbReference type="InterPro" id="IPR000182">
    <property type="entry name" value="GNAT_dom"/>
</dbReference>
<dbReference type="GO" id="GO:0016747">
    <property type="term" value="F:acyltransferase activity, transferring groups other than amino-acyl groups"/>
    <property type="evidence" value="ECO:0007669"/>
    <property type="project" value="InterPro"/>
</dbReference>
<dbReference type="CDD" id="cd04301">
    <property type="entry name" value="NAT_SF"/>
    <property type="match status" value="1"/>
</dbReference>
<keyword evidence="1" id="KW-0808">Transferase</keyword>
<evidence type="ECO:0000313" key="4">
    <source>
        <dbReference type="EMBL" id="VAV91368.1"/>
    </source>
</evidence>
<reference evidence="4" key="1">
    <citation type="submission" date="2018-06" db="EMBL/GenBank/DDBJ databases">
        <authorList>
            <person name="Zhirakovskaya E."/>
        </authorList>
    </citation>
    <scope>NUCLEOTIDE SEQUENCE</scope>
</reference>
<dbReference type="Gene3D" id="3.40.630.30">
    <property type="match status" value="1"/>
</dbReference>
<feature type="domain" description="N-acetyltransferase" evidence="3">
    <location>
        <begin position="5"/>
        <end position="159"/>
    </location>
</feature>
<organism evidence="4">
    <name type="scientific">hydrothermal vent metagenome</name>
    <dbReference type="NCBI Taxonomy" id="652676"/>
    <lineage>
        <taxon>unclassified sequences</taxon>
        <taxon>metagenomes</taxon>
        <taxon>ecological metagenomes</taxon>
    </lineage>
</organism>
<accession>A0A3B0RSM0</accession>
<evidence type="ECO:0000256" key="2">
    <source>
        <dbReference type="ARBA" id="ARBA00023315"/>
    </source>
</evidence>
<name>A0A3B0RSM0_9ZZZZ</name>
<sequence>MQTSHIIRDAEERDAPHLPAVEKSAARAFLMIPELEWVANGPILSADDHRSWMQKGQIWVAEDEKGKLLGFLTCQIFGKELHIWEVSVRQDAQGKGIGRGLMEMAKTYAVNNGLTALTLTTFRGVAFNQLFYSKLGYQTLASERLSVRLSGILKGEAAAGLPADQRCAMQQLIQQQ</sequence>
<evidence type="ECO:0000259" key="3">
    <source>
        <dbReference type="PROSITE" id="PS51186"/>
    </source>
</evidence>
<dbReference type="PROSITE" id="PS51186">
    <property type="entry name" value="GNAT"/>
    <property type="match status" value="1"/>
</dbReference>
<dbReference type="SUPFAM" id="SSF55729">
    <property type="entry name" value="Acyl-CoA N-acyltransferases (Nat)"/>
    <property type="match status" value="1"/>
</dbReference>
<gene>
    <name evidence="4" type="ORF">MNBD_ALPHA04-1867</name>
</gene>
<protein>
    <recommendedName>
        <fullName evidence="3">N-acetyltransferase domain-containing protein</fullName>
    </recommendedName>
</protein>
<keyword evidence="2" id="KW-0012">Acyltransferase</keyword>
<dbReference type="AlphaFoldDB" id="A0A3B0RSM0"/>